<feature type="transmembrane region" description="Helical" evidence="1">
    <location>
        <begin position="401"/>
        <end position="422"/>
    </location>
</feature>
<feature type="transmembrane region" description="Helical" evidence="1">
    <location>
        <begin position="246"/>
        <end position="265"/>
    </location>
</feature>
<feature type="transmembrane region" description="Helical" evidence="1">
    <location>
        <begin position="212"/>
        <end position="234"/>
    </location>
</feature>
<feature type="transmembrane region" description="Helical" evidence="1">
    <location>
        <begin position="180"/>
        <end position="200"/>
    </location>
</feature>
<keyword evidence="1" id="KW-0472">Membrane</keyword>
<dbReference type="AlphaFoldDB" id="A0A6I3IDK9"/>
<proteinExistence type="predicted"/>
<comment type="caution">
    <text evidence="2">The sequence shown here is derived from an EMBL/GenBank/DDBJ whole genome shotgun (WGS) entry which is preliminary data.</text>
</comment>
<evidence type="ECO:0008006" key="4">
    <source>
        <dbReference type="Google" id="ProtNLM"/>
    </source>
</evidence>
<keyword evidence="3" id="KW-1185">Reference proteome</keyword>
<protein>
    <recommendedName>
        <fullName evidence="4">DUF2029 domain-containing protein</fullName>
    </recommendedName>
</protein>
<evidence type="ECO:0000313" key="2">
    <source>
        <dbReference type="EMBL" id="MTB70743.1"/>
    </source>
</evidence>
<accession>A0A6I3IDK9</accession>
<organism evidence="2 3">
    <name type="scientific">Arsenicicoccus cauae</name>
    <dbReference type="NCBI Taxonomy" id="2663847"/>
    <lineage>
        <taxon>Bacteria</taxon>
        <taxon>Bacillati</taxon>
        <taxon>Actinomycetota</taxon>
        <taxon>Actinomycetes</taxon>
        <taxon>Micrococcales</taxon>
        <taxon>Intrasporangiaceae</taxon>
        <taxon>Arsenicicoccus</taxon>
    </lineage>
</organism>
<sequence>MQLSDPTRTVAPTREDPVARVASEWLGGPVGRYAAIGRRGLGPAVVVLSCTATVLMALSVLLRGHCLARGWRAADQFWHACYSDIPVVYQGSGLADGGFAYGHGSGVGQPAGTGVVMWLLSLLVPGGPEQGRTLPAAQVYVAAWAGLLTVLLVLLVGLLVRAQPRTRWAVAHLALSPVVATAALVSFDLLAVTLGIAGLVAWGRRHAVQAGILLGLAISCRSTSVLLVLALGLVCLRAGRLVEWGLAAGVALLTVVAVVGTVVALSGRQALDVYTGWAAAAPGYGSLTHLLAAAGVAVPTGLATLLAVLGWVAAVVVAAFFALGTARRPAVAEVALVLVVLVAATGKSLPPQAALWVPPLLALIGVRWRDHLVWAAVEVTYFVGVWLHIAARTDPDRGLPAGWFGVLVVARLAAWLWLVWVVTRRARDEPPDREATGRPERDPVAGVAANAPDQVLLKVV</sequence>
<keyword evidence="1" id="KW-1133">Transmembrane helix</keyword>
<feature type="transmembrane region" description="Helical" evidence="1">
    <location>
        <begin position="277"/>
        <end position="296"/>
    </location>
</feature>
<name>A0A6I3IDK9_9MICO</name>
<gene>
    <name evidence="2" type="ORF">GGG17_01870</name>
</gene>
<feature type="transmembrane region" description="Helical" evidence="1">
    <location>
        <begin position="41"/>
        <end position="62"/>
    </location>
</feature>
<feature type="transmembrane region" description="Helical" evidence="1">
    <location>
        <begin position="302"/>
        <end position="323"/>
    </location>
</feature>
<reference evidence="2 3" key="1">
    <citation type="submission" date="2019-11" db="EMBL/GenBank/DDBJ databases">
        <title>Whole genome sequencing identifies a novel species of the genus Arsenicicoccus isolated from human blood.</title>
        <authorList>
            <person name="Jeong J.H."/>
            <person name="Kweon O.J."/>
            <person name="Kim H.R."/>
            <person name="Kim T.-H."/>
            <person name="Ha S.-M."/>
            <person name="Lee M.-K."/>
        </authorList>
    </citation>
    <scope>NUCLEOTIDE SEQUENCE [LARGE SCALE GENOMIC DNA]</scope>
    <source>
        <strain evidence="2 3">MKL-02</strain>
    </source>
</reference>
<evidence type="ECO:0000313" key="3">
    <source>
        <dbReference type="Proteomes" id="UP000431092"/>
    </source>
</evidence>
<evidence type="ECO:0000256" key="1">
    <source>
        <dbReference type="SAM" id="Phobius"/>
    </source>
</evidence>
<dbReference type="Proteomes" id="UP000431092">
    <property type="component" value="Unassembled WGS sequence"/>
</dbReference>
<keyword evidence="1" id="KW-0812">Transmembrane</keyword>
<dbReference type="RefSeq" id="WP_154592102.1">
    <property type="nucleotide sequence ID" value="NZ_WLVL01000006.1"/>
</dbReference>
<feature type="transmembrane region" description="Helical" evidence="1">
    <location>
        <begin position="371"/>
        <end position="389"/>
    </location>
</feature>
<dbReference type="EMBL" id="WLVL01000006">
    <property type="protein sequence ID" value="MTB70743.1"/>
    <property type="molecule type" value="Genomic_DNA"/>
</dbReference>
<feature type="transmembrane region" description="Helical" evidence="1">
    <location>
        <begin position="139"/>
        <end position="160"/>
    </location>
</feature>